<dbReference type="Pfam" id="PF13488">
    <property type="entry name" value="Gly-zipper_Omp"/>
    <property type="match status" value="1"/>
</dbReference>
<organism evidence="3 4">
    <name type="scientific">Zoogloea ramigera</name>
    <dbReference type="NCBI Taxonomy" id="350"/>
    <lineage>
        <taxon>Bacteria</taxon>
        <taxon>Pseudomonadati</taxon>
        <taxon>Pseudomonadota</taxon>
        <taxon>Betaproteobacteria</taxon>
        <taxon>Rhodocyclales</taxon>
        <taxon>Zoogloeaceae</taxon>
        <taxon>Zoogloea</taxon>
    </lineage>
</organism>
<keyword evidence="1" id="KW-0732">Signal</keyword>
<name>A0A4Y4CXW7_ZOORA</name>
<dbReference type="Proteomes" id="UP000318422">
    <property type="component" value="Unassembled WGS sequence"/>
</dbReference>
<feature type="domain" description="Glycine zipper" evidence="2">
    <location>
        <begin position="35"/>
        <end position="72"/>
    </location>
</feature>
<sequence length="220" mass="22977">MKKLSAMRLPTALVAVVLAVNGCANMDDKTTSAGIGAAVGCAAGAALAKLTKNDAGTACLAGAVVGGLIGYQRARSSEIQEAQAAADEAVKVSGAKATPVQTQPVHVTDKQTGKTETVRAFKTFSVDIPLSQVDKPEGKAAMQKLNDYARKLAREREEEVEMNIVTAPGKGARATQVDSQVLTEEVGKGVVRRRVLSDPRVPANVQRVTIEASNPNRISV</sequence>
<evidence type="ECO:0000313" key="4">
    <source>
        <dbReference type="Proteomes" id="UP000318422"/>
    </source>
</evidence>
<dbReference type="RefSeq" id="WP_246093706.1">
    <property type="nucleotide sequence ID" value="NZ_BJNV01000067.1"/>
</dbReference>
<evidence type="ECO:0000259" key="2">
    <source>
        <dbReference type="Pfam" id="PF13488"/>
    </source>
</evidence>
<feature type="signal peptide" evidence="1">
    <location>
        <begin position="1"/>
        <end position="26"/>
    </location>
</feature>
<dbReference type="EMBL" id="BJNV01000067">
    <property type="protein sequence ID" value="GEC97136.1"/>
    <property type="molecule type" value="Genomic_DNA"/>
</dbReference>
<gene>
    <name evidence="3" type="ORF">ZRA01_32090</name>
</gene>
<feature type="chain" id="PRO_5021319887" description="Glycine zipper domain-containing protein" evidence="1">
    <location>
        <begin position="27"/>
        <end position="220"/>
    </location>
</feature>
<evidence type="ECO:0000313" key="3">
    <source>
        <dbReference type="EMBL" id="GEC97136.1"/>
    </source>
</evidence>
<dbReference type="AlphaFoldDB" id="A0A4Y4CXW7"/>
<protein>
    <recommendedName>
        <fullName evidence="2">Glycine zipper domain-containing protein</fullName>
    </recommendedName>
</protein>
<keyword evidence="4" id="KW-1185">Reference proteome</keyword>
<comment type="caution">
    <text evidence="3">The sequence shown here is derived from an EMBL/GenBank/DDBJ whole genome shotgun (WGS) entry which is preliminary data.</text>
</comment>
<dbReference type="InterPro" id="IPR039567">
    <property type="entry name" value="Gly-zipper"/>
</dbReference>
<reference evidence="3 4" key="1">
    <citation type="submission" date="2019-06" db="EMBL/GenBank/DDBJ databases">
        <title>Whole genome shotgun sequence of Zoogloea ramigera NBRC 15342.</title>
        <authorList>
            <person name="Hosoyama A."/>
            <person name="Uohara A."/>
            <person name="Ohji S."/>
            <person name="Ichikawa N."/>
        </authorList>
    </citation>
    <scope>NUCLEOTIDE SEQUENCE [LARGE SCALE GENOMIC DNA]</scope>
    <source>
        <strain evidence="3 4">NBRC 15342</strain>
    </source>
</reference>
<proteinExistence type="predicted"/>
<evidence type="ECO:0000256" key="1">
    <source>
        <dbReference type="SAM" id="SignalP"/>
    </source>
</evidence>
<accession>A0A4Y4CXW7</accession>